<reference evidence="3" key="1">
    <citation type="submission" date="2023-07" db="EMBL/GenBank/DDBJ databases">
        <title>Genome sequence of Stenotrophomonas sp. Alg010 isolated from Sargassum waste.</title>
        <authorList>
            <person name="Mohapatra"/>
            <person name="B.R."/>
        </authorList>
    </citation>
    <scope>NUCLEOTIDE SEQUENCE [LARGE SCALE GENOMIC DNA]</scope>
    <source>
        <strain evidence="3">Alg010</strain>
    </source>
</reference>
<evidence type="ECO:0000259" key="1">
    <source>
        <dbReference type="Pfam" id="PF18495"/>
    </source>
</evidence>
<dbReference type="RefSeq" id="WP_279906655.1">
    <property type="nucleotide sequence ID" value="NZ_BTRJ01000034.1"/>
</dbReference>
<evidence type="ECO:0000313" key="3">
    <source>
        <dbReference type="Proteomes" id="UP001306668"/>
    </source>
</evidence>
<dbReference type="Pfam" id="PF18495">
    <property type="entry name" value="VbhA"/>
    <property type="match status" value="1"/>
</dbReference>
<dbReference type="InterPro" id="IPR033788">
    <property type="entry name" value="VbhA-like"/>
</dbReference>
<gene>
    <name evidence="2" type="ORF">STENOSP10_30190</name>
</gene>
<accession>A0ABQ6QF26</accession>
<protein>
    <recommendedName>
        <fullName evidence="1">Antitoxin VbhA domain-containing protein</fullName>
    </recommendedName>
</protein>
<comment type="caution">
    <text evidence="2">The sequence shown here is derived from an EMBL/GenBank/DDBJ whole genome shotgun (WGS) entry which is preliminary data.</text>
</comment>
<sequence>MTSKAQRQQALIEATASLRLEGLPISRRDDDLFAAAVEGSRPEQLRDAVLARIRAELAVKSEGRTSVRAAR</sequence>
<dbReference type="Proteomes" id="UP001306668">
    <property type="component" value="Unassembled WGS sequence"/>
</dbReference>
<organism evidence="2 3">
    <name type="scientific">Stenotrophomonas sepilia</name>
    <dbReference type="NCBI Taxonomy" id="2860290"/>
    <lineage>
        <taxon>Bacteria</taxon>
        <taxon>Pseudomonadati</taxon>
        <taxon>Pseudomonadota</taxon>
        <taxon>Gammaproteobacteria</taxon>
        <taxon>Lysobacterales</taxon>
        <taxon>Lysobacteraceae</taxon>
        <taxon>Stenotrophomonas</taxon>
        <taxon>Stenotrophomonas maltophilia group</taxon>
    </lineage>
</organism>
<dbReference type="InterPro" id="IPR041535">
    <property type="entry name" value="VbhA"/>
</dbReference>
<proteinExistence type="predicted"/>
<evidence type="ECO:0000313" key="2">
    <source>
        <dbReference type="EMBL" id="GMR28798.1"/>
    </source>
</evidence>
<name>A0ABQ6QF26_9GAMM</name>
<dbReference type="CDD" id="cd11586">
    <property type="entry name" value="VbhA_like"/>
    <property type="match status" value="1"/>
</dbReference>
<dbReference type="Gene3D" id="1.10.8.1050">
    <property type="entry name" value="Antitoxin VbhA-like"/>
    <property type="match status" value="1"/>
</dbReference>
<dbReference type="InterPro" id="IPR043038">
    <property type="entry name" value="VbhA_sf"/>
</dbReference>
<dbReference type="EMBL" id="BTRJ01000034">
    <property type="protein sequence ID" value="GMR28798.1"/>
    <property type="molecule type" value="Genomic_DNA"/>
</dbReference>
<feature type="domain" description="Antitoxin VbhA" evidence="1">
    <location>
        <begin position="7"/>
        <end position="52"/>
    </location>
</feature>
<keyword evidence="3" id="KW-1185">Reference proteome</keyword>